<keyword evidence="6" id="KW-1185">Reference proteome</keyword>
<dbReference type="RefSeq" id="WP_341469242.1">
    <property type="nucleotide sequence ID" value="NZ_CP128399.1"/>
</dbReference>
<dbReference type="Proteomes" id="UP000521676">
    <property type="component" value="Unassembled WGS sequence"/>
</dbReference>
<dbReference type="AlphaFoldDB" id="A0A8T7M376"/>
<dbReference type="Proteomes" id="UP001431572">
    <property type="component" value="Chromosome 1"/>
</dbReference>
<dbReference type="InterPro" id="IPR000286">
    <property type="entry name" value="HDACs"/>
</dbReference>
<sequence>MLPVGLVYSSSFEAHNPGLIRVEGNNLYHEVEGQNYLDQFYTMDRIKYPYTYQNPTHHPERSNRATAAYNALVNSGLAQRMLLYEPSSANLEDLIEAHAMSYIEQVQLVSQKDRFLAEATYLNRESYQTGLLSAGAALSVSADLLNGVLDSALCLSRPPGHHAGRKNAGGFCLFNNAAIAAKHFLKQFGIERVMILDWDLHHGDGTQNIVKDDPRILFCSLHQFGPELYPESGDFHETGNYGNIINLPLPAKITDNEYLAVFKRIVPIIVAQWCPQIIIVSAGFDGHFNDINHLYLYDPGAGFNLTPQLYHTLTDIVGRAAQTIGAKYLVLLEGGYDLGNLGNSVSNVVAAMLHLPPVVRQALPPELECYEGFELESYITELNNYHLGKWKF</sequence>
<evidence type="ECO:0000313" key="3">
    <source>
        <dbReference type="EMBL" id="NWJ45475.1"/>
    </source>
</evidence>
<dbReference type="PANTHER" id="PTHR10625:SF10">
    <property type="entry name" value="HISTONE DEACETYLASE HDAC1"/>
    <property type="match status" value="1"/>
</dbReference>
<dbReference type="EMBL" id="JACATZ010000001">
    <property type="protein sequence ID" value="NWJ45475.1"/>
    <property type="molecule type" value="Genomic_DNA"/>
</dbReference>
<organism evidence="3 5">
    <name type="scientific">Candidatus Chlorohelix allophototropha</name>
    <dbReference type="NCBI Taxonomy" id="3003348"/>
    <lineage>
        <taxon>Bacteria</taxon>
        <taxon>Bacillati</taxon>
        <taxon>Chloroflexota</taxon>
        <taxon>Chloroflexia</taxon>
        <taxon>Candidatus Chloroheliales</taxon>
        <taxon>Candidatus Chloroheliaceae</taxon>
        <taxon>Candidatus Chlorohelix</taxon>
    </lineage>
</organism>
<comment type="similarity">
    <text evidence="1">Belongs to the histone deacetylase family.</text>
</comment>
<evidence type="ECO:0000313" key="5">
    <source>
        <dbReference type="Proteomes" id="UP000521676"/>
    </source>
</evidence>
<dbReference type="GO" id="GO:0004407">
    <property type="term" value="F:histone deacetylase activity"/>
    <property type="evidence" value="ECO:0007669"/>
    <property type="project" value="TreeGrafter"/>
</dbReference>
<dbReference type="EMBL" id="CP128399">
    <property type="protein sequence ID" value="WJW67349.1"/>
    <property type="molecule type" value="Genomic_DNA"/>
</dbReference>
<dbReference type="PANTHER" id="PTHR10625">
    <property type="entry name" value="HISTONE DEACETYLASE HDAC1-RELATED"/>
    <property type="match status" value="1"/>
</dbReference>
<proteinExistence type="inferred from homology"/>
<dbReference type="GO" id="GO:0040029">
    <property type="term" value="P:epigenetic regulation of gene expression"/>
    <property type="evidence" value="ECO:0007669"/>
    <property type="project" value="TreeGrafter"/>
</dbReference>
<dbReference type="CDD" id="cd09992">
    <property type="entry name" value="HDAC_classII"/>
    <property type="match status" value="1"/>
</dbReference>
<evidence type="ECO:0000256" key="1">
    <source>
        <dbReference type="ARBA" id="ARBA00005947"/>
    </source>
</evidence>
<feature type="domain" description="Histone deacetylase" evidence="2">
    <location>
        <begin position="58"/>
        <end position="352"/>
    </location>
</feature>
<protein>
    <submittedName>
        <fullName evidence="3">Histone deacetylase</fullName>
    </submittedName>
</protein>
<evidence type="ECO:0000313" key="4">
    <source>
        <dbReference type="EMBL" id="WJW67349.1"/>
    </source>
</evidence>
<dbReference type="PRINTS" id="PR01270">
    <property type="entry name" value="HDASUPER"/>
</dbReference>
<accession>A0A8T7M376</accession>
<dbReference type="InterPro" id="IPR037138">
    <property type="entry name" value="His_deacetylse_dom_sf"/>
</dbReference>
<dbReference type="InterPro" id="IPR023801">
    <property type="entry name" value="His_deacetylse_dom"/>
</dbReference>
<dbReference type="Gene3D" id="3.40.800.20">
    <property type="entry name" value="Histone deacetylase domain"/>
    <property type="match status" value="1"/>
</dbReference>
<dbReference type="Pfam" id="PF00850">
    <property type="entry name" value="Hist_deacetyl"/>
    <property type="match status" value="1"/>
</dbReference>
<dbReference type="SUPFAM" id="SSF52768">
    <property type="entry name" value="Arginase/deacetylase"/>
    <property type="match status" value="1"/>
</dbReference>
<gene>
    <name evidence="3" type="ORF">HXX08_06310</name>
    <name evidence="4" type="ORF">OZ401_000611</name>
</gene>
<name>A0A8T7M376_9CHLR</name>
<evidence type="ECO:0000313" key="6">
    <source>
        <dbReference type="Proteomes" id="UP001431572"/>
    </source>
</evidence>
<evidence type="ECO:0000259" key="2">
    <source>
        <dbReference type="Pfam" id="PF00850"/>
    </source>
</evidence>
<dbReference type="InterPro" id="IPR023696">
    <property type="entry name" value="Ureohydrolase_dom_sf"/>
</dbReference>
<reference evidence="4" key="2">
    <citation type="journal article" date="2024" name="Nature">
        <title>Anoxygenic phototroph of the Chloroflexota uses a type I reaction centre.</title>
        <authorList>
            <person name="Tsuji J.M."/>
            <person name="Shaw N.A."/>
            <person name="Nagashima S."/>
            <person name="Venkiteswaran J.J."/>
            <person name="Schiff S.L."/>
            <person name="Watanabe T."/>
            <person name="Fukui M."/>
            <person name="Hanada S."/>
            <person name="Tank M."/>
            <person name="Neufeld J.D."/>
        </authorList>
    </citation>
    <scope>NUCLEOTIDE SEQUENCE</scope>
    <source>
        <strain evidence="4">L227-S17</strain>
    </source>
</reference>
<reference evidence="3 5" key="1">
    <citation type="submission" date="2020-06" db="EMBL/GenBank/DDBJ databases">
        <title>Anoxygenic phototrophic Chloroflexota member uses a Type I reaction center.</title>
        <authorList>
            <person name="Tsuji J.M."/>
            <person name="Shaw N.A."/>
            <person name="Nagashima S."/>
            <person name="Venkiteswaran J."/>
            <person name="Schiff S.L."/>
            <person name="Hanada S."/>
            <person name="Tank M."/>
            <person name="Neufeld J.D."/>
        </authorList>
    </citation>
    <scope>NUCLEOTIDE SEQUENCE [LARGE SCALE GENOMIC DNA]</scope>
    <source>
        <strain evidence="3">L227-S17</strain>
    </source>
</reference>